<dbReference type="InterPro" id="IPR029071">
    <property type="entry name" value="Ubiquitin-like_domsf"/>
</dbReference>
<dbReference type="GO" id="GO:0005686">
    <property type="term" value="C:U2 snRNP"/>
    <property type="evidence" value="ECO:0007669"/>
    <property type="project" value="UniProtKB-ARBA"/>
</dbReference>
<keyword evidence="6" id="KW-0539">Nucleus</keyword>
<feature type="domain" description="SURP motif" evidence="9">
    <location>
        <begin position="28"/>
        <end position="72"/>
    </location>
</feature>
<dbReference type="Proteomes" id="UP000777482">
    <property type="component" value="Unassembled WGS sequence"/>
</dbReference>
<dbReference type="InterPro" id="IPR045146">
    <property type="entry name" value="SF3A1"/>
</dbReference>
<keyword evidence="3" id="KW-0747">Spliceosome</keyword>
<dbReference type="PROSITE" id="PS50128">
    <property type="entry name" value="SURP"/>
    <property type="match status" value="2"/>
</dbReference>
<feature type="domain" description="Ubiquitin-like" evidence="8">
    <location>
        <begin position="660"/>
        <end position="744"/>
    </location>
</feature>
<feature type="compositionally biased region" description="Basic and acidic residues" evidence="7">
    <location>
        <begin position="83"/>
        <end position="104"/>
    </location>
</feature>
<feature type="compositionally biased region" description="Polar residues" evidence="7">
    <location>
        <begin position="612"/>
        <end position="622"/>
    </location>
</feature>
<feature type="compositionally biased region" description="Basic and acidic residues" evidence="7">
    <location>
        <begin position="634"/>
        <end position="645"/>
    </location>
</feature>
<dbReference type="Pfam" id="PF00240">
    <property type="entry name" value="ubiquitin"/>
    <property type="match status" value="1"/>
</dbReference>
<dbReference type="PANTHER" id="PTHR15316">
    <property type="entry name" value="SPLICEOSOME ASSOCIATED PROTEIN 114/SWAP SPLICING FACTOR-RELATED"/>
    <property type="match status" value="1"/>
</dbReference>
<keyword evidence="11" id="KW-1185">Reference proteome</keyword>
<gene>
    <name evidence="10" type="primary">PRP21</name>
    <name evidence="10" type="ORF">C6P46_005206</name>
</gene>
<evidence type="ECO:0000259" key="9">
    <source>
        <dbReference type="PROSITE" id="PS50128"/>
    </source>
</evidence>
<evidence type="ECO:0000256" key="7">
    <source>
        <dbReference type="SAM" id="MobiDB-lite"/>
    </source>
</evidence>
<dbReference type="GO" id="GO:0000381">
    <property type="term" value="P:regulation of alternative mRNA splicing, via spliceosome"/>
    <property type="evidence" value="ECO:0007669"/>
    <property type="project" value="TreeGrafter"/>
</dbReference>
<comment type="caution">
    <text evidence="10">The sequence shown here is derived from an EMBL/GenBank/DDBJ whole genome shotgun (WGS) entry which is preliminary data.</text>
</comment>
<dbReference type="PANTHER" id="PTHR15316:SF1">
    <property type="entry name" value="SPLICING FACTOR 3A SUBUNIT 1"/>
    <property type="match status" value="1"/>
</dbReference>
<dbReference type="CDD" id="cd01800">
    <property type="entry name" value="Ubl_SF3a120"/>
    <property type="match status" value="1"/>
</dbReference>
<dbReference type="SUPFAM" id="SSF109905">
    <property type="entry name" value="Surp module (SWAP domain)"/>
    <property type="match status" value="2"/>
</dbReference>
<evidence type="ECO:0000256" key="1">
    <source>
        <dbReference type="ARBA" id="ARBA00004123"/>
    </source>
</evidence>
<evidence type="ECO:0000313" key="11">
    <source>
        <dbReference type="Proteomes" id="UP000777482"/>
    </source>
</evidence>
<proteinExistence type="predicted"/>
<keyword evidence="4" id="KW-0677">Repeat</keyword>
<evidence type="ECO:0000256" key="3">
    <source>
        <dbReference type="ARBA" id="ARBA00022728"/>
    </source>
</evidence>
<dbReference type="SMART" id="SM00213">
    <property type="entry name" value="UBQ"/>
    <property type="match status" value="1"/>
</dbReference>
<sequence length="744" mass="81166">MPNADSPETNDAMSEATLILPPPVIKAIVDKTAAFIAKSNNAAMLEEKFKQREKTDSRFAFMNESDPYHAYYADRLAAFKAGEQPEQKPEDKEGADGKAEDDGRPPQPPALEFLVEDPPKINAVDLDILRLTALFTARSGRKFTSDLAARESRNYQFDFLRPTHSLFGYFNRLVEQYTKILVPSKEMLERIERRAGGPADDPLGDAAARGRREVLADAQQRVEWEKWESSRRKEEEDKAEAERIAFAEIDWQDFQVASTIEFTENDEAGIAELPPPMSLAEVENMSIAQKKMASMIMEGNGAAANGDGSDEGEMDMEDEDDDAAAAGQPVIEQRKEDVVEIQTADSSAPVKIRKDYVRTKKTKPTQAFTTFEGQQIPVDEFGKHIRYEMLDPRWKEEKKQADLNRAASAVMPGGTDVSASIRAIAAHRPDIFGENIGEAEKQRQAAELAKSRAREKNVWDGHAASKETTTMRYQQTANYDDQIAALHRAKGLLPTEESNIGPTMPEPSEMPEPVVEAPAPAMTTLTTGASISAAPQPPQITLERTTSSNFTSVGPPPGFAPQDVPASGSPMPAPPLPAGLPQRPSVATPGEGLPTDNAAGLAPPAPAPTSADVQQSGASPNGTRPAPDEAEDEPSAKRARRDEGHIVPEEEWLAKHPDPVKITVQLPDYPAKPAWGCKGQAVELEVPLTLLIGTVRDRIAAMVGVPVGKQRYTYKDRLLANSSTLAALNLDNGDTLSLQIRDKK</sequence>
<dbReference type="Gene3D" id="1.10.10.790">
    <property type="entry name" value="Surp module"/>
    <property type="match status" value="2"/>
</dbReference>
<feature type="region of interest" description="Disordered" evidence="7">
    <location>
        <begin position="495"/>
        <end position="645"/>
    </location>
</feature>
<dbReference type="OrthoDB" id="447637at2759"/>
<keyword evidence="2" id="KW-0507">mRNA processing</keyword>
<dbReference type="SUPFAM" id="SSF54236">
    <property type="entry name" value="Ubiquitin-like"/>
    <property type="match status" value="1"/>
</dbReference>
<dbReference type="GO" id="GO:0071013">
    <property type="term" value="C:catalytic step 2 spliceosome"/>
    <property type="evidence" value="ECO:0007669"/>
    <property type="project" value="TreeGrafter"/>
</dbReference>
<dbReference type="FunFam" id="1.10.10.790:FF:000001">
    <property type="entry name" value="Splicing factor 3a, subunit 1"/>
    <property type="match status" value="1"/>
</dbReference>
<dbReference type="GO" id="GO:0071004">
    <property type="term" value="C:U2-type prespliceosome"/>
    <property type="evidence" value="ECO:0007669"/>
    <property type="project" value="TreeGrafter"/>
</dbReference>
<keyword evidence="5" id="KW-0508">mRNA splicing</keyword>
<evidence type="ECO:0000256" key="4">
    <source>
        <dbReference type="ARBA" id="ARBA00022737"/>
    </source>
</evidence>
<dbReference type="SMART" id="SM00648">
    <property type="entry name" value="SWAP"/>
    <property type="match status" value="2"/>
</dbReference>
<dbReference type="PROSITE" id="PS50053">
    <property type="entry name" value="UBIQUITIN_2"/>
    <property type="match status" value="1"/>
</dbReference>
<dbReference type="InterPro" id="IPR035967">
    <property type="entry name" value="SWAP/Surp_sf"/>
</dbReference>
<organism evidence="10 11">
    <name type="scientific">Rhodotorula mucilaginosa</name>
    <name type="common">Yeast</name>
    <name type="synonym">Rhodotorula rubra</name>
    <dbReference type="NCBI Taxonomy" id="5537"/>
    <lineage>
        <taxon>Eukaryota</taxon>
        <taxon>Fungi</taxon>
        <taxon>Dikarya</taxon>
        <taxon>Basidiomycota</taxon>
        <taxon>Pucciniomycotina</taxon>
        <taxon>Microbotryomycetes</taxon>
        <taxon>Sporidiobolales</taxon>
        <taxon>Sporidiobolaceae</taxon>
        <taxon>Rhodotorula</taxon>
    </lineage>
</organism>
<dbReference type="Pfam" id="PF01805">
    <property type="entry name" value="Surp"/>
    <property type="match status" value="2"/>
</dbReference>
<evidence type="ECO:0000259" key="8">
    <source>
        <dbReference type="PROSITE" id="PS50053"/>
    </source>
</evidence>
<dbReference type="FunFam" id="1.10.10.790:FF:000002">
    <property type="entry name" value="Splicing factor 3A subunit 1"/>
    <property type="match status" value="1"/>
</dbReference>
<feature type="domain" description="SURP motif" evidence="9">
    <location>
        <begin position="128"/>
        <end position="170"/>
    </location>
</feature>
<protein>
    <submittedName>
        <fullName evidence="10">SF3a splicing factor complex subunit</fullName>
    </submittedName>
</protein>
<feature type="compositionally biased region" description="Acidic residues" evidence="7">
    <location>
        <begin position="308"/>
        <end position="323"/>
    </location>
</feature>
<dbReference type="EMBL" id="PUHQ01000054">
    <property type="protein sequence ID" value="KAG0659427.1"/>
    <property type="molecule type" value="Genomic_DNA"/>
</dbReference>
<dbReference type="InterPro" id="IPR000061">
    <property type="entry name" value="Surp"/>
</dbReference>
<dbReference type="AlphaFoldDB" id="A0A9P6W136"/>
<evidence type="ECO:0000256" key="5">
    <source>
        <dbReference type="ARBA" id="ARBA00023187"/>
    </source>
</evidence>
<dbReference type="InterPro" id="IPR000626">
    <property type="entry name" value="Ubiquitin-like_dom"/>
</dbReference>
<dbReference type="Pfam" id="PF12230">
    <property type="entry name" value="PRP21_like_P"/>
    <property type="match status" value="1"/>
</dbReference>
<evidence type="ECO:0000256" key="2">
    <source>
        <dbReference type="ARBA" id="ARBA00022664"/>
    </source>
</evidence>
<dbReference type="GO" id="GO:0003723">
    <property type="term" value="F:RNA binding"/>
    <property type="evidence" value="ECO:0007669"/>
    <property type="project" value="InterPro"/>
</dbReference>
<feature type="compositionally biased region" description="Polar residues" evidence="7">
    <location>
        <begin position="542"/>
        <end position="552"/>
    </location>
</feature>
<dbReference type="InterPro" id="IPR022030">
    <property type="entry name" value="SF3A1_dom"/>
</dbReference>
<evidence type="ECO:0000256" key="6">
    <source>
        <dbReference type="ARBA" id="ARBA00023242"/>
    </source>
</evidence>
<feature type="compositionally biased region" description="Low complexity" evidence="7">
    <location>
        <begin position="511"/>
        <end position="524"/>
    </location>
</feature>
<dbReference type="InterPro" id="IPR035563">
    <property type="entry name" value="SF3As1_ubi"/>
</dbReference>
<dbReference type="Gene3D" id="3.10.20.90">
    <property type="entry name" value="Phosphatidylinositol 3-kinase Catalytic Subunit, Chain A, domain 1"/>
    <property type="match status" value="1"/>
</dbReference>
<feature type="region of interest" description="Disordered" evidence="7">
    <location>
        <begin position="301"/>
        <end position="324"/>
    </location>
</feature>
<accession>A0A9P6W136</accession>
<comment type="subcellular location">
    <subcellularLocation>
        <location evidence="1">Nucleus</location>
    </subcellularLocation>
</comment>
<dbReference type="GO" id="GO:0045292">
    <property type="term" value="P:mRNA cis splicing, via spliceosome"/>
    <property type="evidence" value="ECO:0007669"/>
    <property type="project" value="InterPro"/>
</dbReference>
<feature type="region of interest" description="Disordered" evidence="7">
    <location>
        <begin position="82"/>
        <end position="113"/>
    </location>
</feature>
<name>A0A9P6W136_RHOMI</name>
<reference evidence="10 11" key="1">
    <citation type="submission" date="2020-11" db="EMBL/GenBank/DDBJ databases">
        <title>Kefir isolates.</title>
        <authorList>
            <person name="Marcisauskas S."/>
            <person name="Kim Y."/>
            <person name="Blasche S."/>
        </authorList>
    </citation>
    <scope>NUCLEOTIDE SEQUENCE [LARGE SCALE GENOMIC DNA]</scope>
    <source>
        <strain evidence="10 11">KR</strain>
    </source>
</reference>
<evidence type="ECO:0000313" key="10">
    <source>
        <dbReference type="EMBL" id="KAG0659427.1"/>
    </source>
</evidence>